<feature type="transmembrane region" description="Helical" evidence="6">
    <location>
        <begin position="127"/>
        <end position="148"/>
    </location>
</feature>
<evidence type="ECO:0000256" key="2">
    <source>
        <dbReference type="ARBA" id="ARBA00022448"/>
    </source>
</evidence>
<keyword evidence="7" id="KW-0732">Signal</keyword>
<protein>
    <submittedName>
        <fullName evidence="9">Major facilitator superfamily transporter</fullName>
    </submittedName>
</protein>
<dbReference type="GO" id="GO:0022857">
    <property type="term" value="F:transmembrane transporter activity"/>
    <property type="evidence" value="ECO:0007669"/>
    <property type="project" value="InterPro"/>
</dbReference>
<gene>
    <name evidence="9" type="ORF">F5X68DRAFT_162124</name>
</gene>
<keyword evidence="10" id="KW-1185">Reference proteome</keyword>
<feature type="transmembrane region" description="Helical" evidence="6">
    <location>
        <begin position="339"/>
        <end position="363"/>
    </location>
</feature>
<dbReference type="SUPFAM" id="SSF103473">
    <property type="entry name" value="MFS general substrate transporter"/>
    <property type="match status" value="1"/>
</dbReference>
<dbReference type="PANTHER" id="PTHR43791">
    <property type="entry name" value="PERMEASE-RELATED"/>
    <property type="match status" value="1"/>
</dbReference>
<feature type="transmembrane region" description="Helical" evidence="6">
    <location>
        <begin position="308"/>
        <end position="327"/>
    </location>
</feature>
<keyword evidence="3 6" id="KW-0812">Transmembrane</keyword>
<evidence type="ECO:0000259" key="8">
    <source>
        <dbReference type="PROSITE" id="PS50850"/>
    </source>
</evidence>
<evidence type="ECO:0000256" key="7">
    <source>
        <dbReference type="SAM" id="SignalP"/>
    </source>
</evidence>
<comment type="caution">
    <text evidence="9">The sequence shown here is derived from an EMBL/GenBank/DDBJ whole genome shotgun (WGS) entry which is preliminary data.</text>
</comment>
<evidence type="ECO:0000313" key="9">
    <source>
        <dbReference type="EMBL" id="KAH6661526.1"/>
    </source>
</evidence>
<feature type="signal peptide" evidence="7">
    <location>
        <begin position="1"/>
        <end position="21"/>
    </location>
</feature>
<dbReference type="InterPro" id="IPR011701">
    <property type="entry name" value="MFS"/>
</dbReference>
<dbReference type="Pfam" id="PF07690">
    <property type="entry name" value="MFS_1"/>
    <property type="match status" value="1"/>
</dbReference>
<feature type="transmembrane region" description="Helical" evidence="6">
    <location>
        <begin position="37"/>
        <end position="55"/>
    </location>
</feature>
<accession>A0A9P9A355</accession>
<organism evidence="9 10">
    <name type="scientific">Plectosphaerella plurivora</name>
    <dbReference type="NCBI Taxonomy" id="936078"/>
    <lineage>
        <taxon>Eukaryota</taxon>
        <taxon>Fungi</taxon>
        <taxon>Dikarya</taxon>
        <taxon>Ascomycota</taxon>
        <taxon>Pezizomycotina</taxon>
        <taxon>Sordariomycetes</taxon>
        <taxon>Hypocreomycetidae</taxon>
        <taxon>Glomerellales</taxon>
        <taxon>Plectosphaerellaceae</taxon>
        <taxon>Plectosphaerella</taxon>
    </lineage>
</organism>
<feature type="transmembrane region" description="Helical" evidence="6">
    <location>
        <begin position="274"/>
        <end position="296"/>
    </location>
</feature>
<dbReference type="InterPro" id="IPR036259">
    <property type="entry name" value="MFS_trans_sf"/>
</dbReference>
<feature type="transmembrane region" description="Helical" evidence="6">
    <location>
        <begin position="92"/>
        <end position="115"/>
    </location>
</feature>
<dbReference type="Gene3D" id="1.20.1250.20">
    <property type="entry name" value="MFS general substrate transporter like domains"/>
    <property type="match status" value="1"/>
</dbReference>
<reference evidence="9" key="1">
    <citation type="journal article" date="2021" name="Nat. Commun.">
        <title>Genetic determinants of endophytism in the Arabidopsis root mycobiome.</title>
        <authorList>
            <person name="Mesny F."/>
            <person name="Miyauchi S."/>
            <person name="Thiergart T."/>
            <person name="Pickel B."/>
            <person name="Atanasova L."/>
            <person name="Karlsson M."/>
            <person name="Huettel B."/>
            <person name="Barry K.W."/>
            <person name="Haridas S."/>
            <person name="Chen C."/>
            <person name="Bauer D."/>
            <person name="Andreopoulos W."/>
            <person name="Pangilinan J."/>
            <person name="LaButti K."/>
            <person name="Riley R."/>
            <person name="Lipzen A."/>
            <person name="Clum A."/>
            <person name="Drula E."/>
            <person name="Henrissat B."/>
            <person name="Kohler A."/>
            <person name="Grigoriev I.V."/>
            <person name="Martin F.M."/>
            <person name="Hacquard S."/>
        </authorList>
    </citation>
    <scope>NUCLEOTIDE SEQUENCE</scope>
    <source>
        <strain evidence="9">MPI-SDFR-AT-0117</strain>
    </source>
</reference>
<feature type="transmembrane region" description="Helical" evidence="6">
    <location>
        <begin position="241"/>
        <end position="262"/>
    </location>
</feature>
<feature type="transmembrane region" description="Helical" evidence="6">
    <location>
        <begin position="160"/>
        <end position="182"/>
    </location>
</feature>
<feature type="transmembrane region" description="Helical" evidence="6">
    <location>
        <begin position="375"/>
        <end position="396"/>
    </location>
</feature>
<evidence type="ECO:0000313" key="10">
    <source>
        <dbReference type="Proteomes" id="UP000770015"/>
    </source>
</evidence>
<dbReference type="Proteomes" id="UP000770015">
    <property type="component" value="Unassembled WGS sequence"/>
</dbReference>
<name>A0A9P9A355_9PEZI</name>
<evidence type="ECO:0000256" key="1">
    <source>
        <dbReference type="ARBA" id="ARBA00004141"/>
    </source>
</evidence>
<evidence type="ECO:0000256" key="3">
    <source>
        <dbReference type="ARBA" id="ARBA00022692"/>
    </source>
</evidence>
<dbReference type="InterPro" id="IPR020846">
    <property type="entry name" value="MFS_dom"/>
</dbReference>
<evidence type="ECO:0000256" key="6">
    <source>
        <dbReference type="SAM" id="Phobius"/>
    </source>
</evidence>
<evidence type="ECO:0000256" key="4">
    <source>
        <dbReference type="ARBA" id="ARBA00022989"/>
    </source>
</evidence>
<sequence length="404" mass="43791">MPILFLAFVFFFLDKANIAFARIHGLEEDLDLGQYEFNIALVVFFVPNFILNIPGNLLLRHIGGGRWLSGLILAWGIVTLSTAFIQDKSGLYVTRIFLGVAESSFLGGALIYLGFFYNQTELISRVGLLYAASPLAGFLGGLLAGGLSRISNPVNGFGSWPWIFLAEGAATIALGAFAFALLPNTPADFMRWKGMAVTAERQSTPVASVEDKSVAKDITLHRQPDDQLSWKLCKRAIFNPMTMIMAAGAFFSIEGIYSYALFLPTIVHTMGFRALTASLMTAPPNFVGFIGTILICKTSRKTGLTGKYLMGCAVTGLVGFILLLVGGRIGYPGQTRTVAVQYTGTFFVSLGVHSLAPLALTWIHINMAPHYVRAIALGFVFTVGNLAPFVASFTYIRSEAPSYT</sequence>
<keyword evidence="5 6" id="KW-0472">Membrane</keyword>
<proteinExistence type="predicted"/>
<feature type="non-terminal residue" evidence="9">
    <location>
        <position position="404"/>
    </location>
</feature>
<dbReference type="EMBL" id="JAGSXJ010000051">
    <property type="protein sequence ID" value="KAH6661526.1"/>
    <property type="molecule type" value="Genomic_DNA"/>
</dbReference>
<keyword evidence="2" id="KW-0813">Transport</keyword>
<dbReference type="PANTHER" id="PTHR43791:SF5">
    <property type="entry name" value="MAJOR FACILITATOR SUPERFAMILY (MFS) PROFILE DOMAIN-CONTAINING PROTEIN"/>
    <property type="match status" value="1"/>
</dbReference>
<feature type="chain" id="PRO_5040293412" evidence="7">
    <location>
        <begin position="22"/>
        <end position="404"/>
    </location>
</feature>
<feature type="domain" description="Major facilitator superfamily (MFS) profile" evidence="8">
    <location>
        <begin position="1"/>
        <end position="404"/>
    </location>
</feature>
<evidence type="ECO:0000256" key="5">
    <source>
        <dbReference type="ARBA" id="ARBA00023136"/>
    </source>
</evidence>
<keyword evidence="4 6" id="KW-1133">Transmembrane helix</keyword>
<comment type="subcellular location">
    <subcellularLocation>
        <location evidence="1">Membrane</location>
        <topology evidence="1">Multi-pass membrane protein</topology>
    </subcellularLocation>
</comment>
<feature type="transmembrane region" description="Helical" evidence="6">
    <location>
        <begin position="67"/>
        <end position="86"/>
    </location>
</feature>
<dbReference type="GO" id="GO:0016020">
    <property type="term" value="C:membrane"/>
    <property type="evidence" value="ECO:0007669"/>
    <property type="project" value="UniProtKB-SubCell"/>
</dbReference>
<dbReference type="PROSITE" id="PS50850">
    <property type="entry name" value="MFS"/>
    <property type="match status" value="1"/>
</dbReference>
<dbReference type="OrthoDB" id="2962993at2759"/>
<dbReference type="AlphaFoldDB" id="A0A9P9A355"/>